<dbReference type="GO" id="GO:0004497">
    <property type="term" value="F:monooxygenase activity"/>
    <property type="evidence" value="ECO:0007669"/>
    <property type="project" value="UniProtKB-KW"/>
</dbReference>
<dbReference type="Gene3D" id="3.30.70.100">
    <property type="match status" value="1"/>
</dbReference>
<sequence>MTKMTIFEIQSKEGMSEKLVSFFKSILPGTRDFPGNKGTDFSRLSDNKFIIVTYWQHESDLGHYLNWRENTGEFSLLLSFLIQAPNIVTYEVLEDI</sequence>
<dbReference type="EMBL" id="CP014782">
    <property type="protein sequence ID" value="AQS37621.1"/>
    <property type="molecule type" value="Genomic_DNA"/>
</dbReference>
<protein>
    <submittedName>
        <fullName evidence="2">Antibiotic biosynthesis monooxygenase</fullName>
    </submittedName>
</protein>
<keyword evidence="2" id="KW-0560">Oxidoreductase</keyword>
<dbReference type="Proteomes" id="UP000189545">
    <property type="component" value="Chromosome"/>
</dbReference>
<proteinExistence type="predicted"/>
<reference evidence="2 3" key="1">
    <citation type="submission" date="2016-03" db="EMBL/GenBank/DDBJ databases">
        <title>Complete genome sequence of Shewanella psychrophila WP2, a deep sea bacterium isolated from west Pacific sediment.</title>
        <authorList>
            <person name="Xu G."/>
            <person name="Jian H."/>
        </authorList>
    </citation>
    <scope>NUCLEOTIDE SEQUENCE [LARGE SCALE GENOMIC DNA]</scope>
    <source>
        <strain evidence="2 3">WP2</strain>
    </source>
</reference>
<keyword evidence="2" id="KW-0503">Monooxygenase</keyword>
<accession>A0A1S6HQ32</accession>
<dbReference type="STRING" id="225848.Sps_02467"/>
<evidence type="ECO:0000259" key="1">
    <source>
        <dbReference type="Pfam" id="PF03992"/>
    </source>
</evidence>
<evidence type="ECO:0000313" key="3">
    <source>
        <dbReference type="Proteomes" id="UP000189545"/>
    </source>
</evidence>
<keyword evidence="3" id="KW-1185">Reference proteome</keyword>
<dbReference type="Pfam" id="PF03992">
    <property type="entry name" value="ABM"/>
    <property type="match status" value="1"/>
</dbReference>
<name>A0A1S6HQ32_9GAMM</name>
<dbReference type="SUPFAM" id="SSF54909">
    <property type="entry name" value="Dimeric alpha+beta barrel"/>
    <property type="match status" value="1"/>
</dbReference>
<dbReference type="RefSeq" id="WP_218919642.1">
    <property type="nucleotide sequence ID" value="NZ_CP014782.1"/>
</dbReference>
<dbReference type="InterPro" id="IPR007138">
    <property type="entry name" value="ABM_dom"/>
</dbReference>
<dbReference type="InterPro" id="IPR011008">
    <property type="entry name" value="Dimeric_a/b-barrel"/>
</dbReference>
<dbReference type="KEGG" id="spsw:Sps_02467"/>
<feature type="domain" description="ABM" evidence="1">
    <location>
        <begin position="6"/>
        <end position="66"/>
    </location>
</feature>
<organism evidence="2 3">
    <name type="scientific">Shewanella psychrophila</name>
    <dbReference type="NCBI Taxonomy" id="225848"/>
    <lineage>
        <taxon>Bacteria</taxon>
        <taxon>Pseudomonadati</taxon>
        <taxon>Pseudomonadota</taxon>
        <taxon>Gammaproteobacteria</taxon>
        <taxon>Alteromonadales</taxon>
        <taxon>Shewanellaceae</taxon>
        <taxon>Shewanella</taxon>
    </lineage>
</organism>
<gene>
    <name evidence="2" type="ORF">Sps_02467</name>
</gene>
<dbReference type="AlphaFoldDB" id="A0A1S6HQ32"/>
<evidence type="ECO:0000313" key="2">
    <source>
        <dbReference type="EMBL" id="AQS37621.1"/>
    </source>
</evidence>